<proteinExistence type="predicted"/>
<dbReference type="Pfam" id="PF01494">
    <property type="entry name" value="FAD_binding_3"/>
    <property type="match status" value="1"/>
</dbReference>
<accession>A0ABS0N2V5</accession>
<dbReference type="EMBL" id="JAEANY010000002">
    <property type="protein sequence ID" value="MBH5322294.1"/>
    <property type="molecule type" value="Genomic_DNA"/>
</dbReference>
<feature type="domain" description="FAD-binding" evidence="1">
    <location>
        <begin position="7"/>
        <end position="117"/>
    </location>
</feature>
<dbReference type="Gene3D" id="3.50.50.60">
    <property type="entry name" value="FAD/NAD(P)-binding domain"/>
    <property type="match status" value="1"/>
</dbReference>
<evidence type="ECO:0000313" key="2">
    <source>
        <dbReference type="EMBL" id="MBH5322294.1"/>
    </source>
</evidence>
<dbReference type="RefSeq" id="WP_197920992.1">
    <property type="nucleotide sequence ID" value="NZ_CAWPTA010000007.1"/>
</dbReference>
<dbReference type="InterPro" id="IPR036188">
    <property type="entry name" value="FAD/NAD-bd_sf"/>
</dbReference>
<keyword evidence="3" id="KW-1185">Reference proteome</keyword>
<reference evidence="2 3" key="1">
    <citation type="submission" date="2020-11" db="EMBL/GenBank/DDBJ databases">
        <title>Erythrobacter sediminis sp. nov., a marine bacterium from a tidal flat of Garorim Bay.</title>
        <authorList>
            <person name="Kim D."/>
            <person name="Yoo Y."/>
            <person name="Kim J.-J."/>
        </authorList>
    </citation>
    <scope>NUCLEOTIDE SEQUENCE [LARGE SCALE GENOMIC DNA]</scope>
    <source>
        <strain evidence="2 3">JGD-13</strain>
    </source>
</reference>
<dbReference type="Proteomes" id="UP000602442">
    <property type="component" value="Unassembled WGS sequence"/>
</dbReference>
<evidence type="ECO:0000313" key="3">
    <source>
        <dbReference type="Proteomes" id="UP000602442"/>
    </source>
</evidence>
<dbReference type="InterPro" id="IPR002938">
    <property type="entry name" value="FAD-bd"/>
</dbReference>
<sequence>MRIENPLILGAGPAGCAAAICLARTGETPLLLDRDEHVGDQLCGGFLSWRTAQQLGDLGIDLEQTGAHRVSQLRLFHEDRYVELPLPHPAYGLSRHALDTVMRAKAVDAGARLKFDTVRRLEPGVAHGQTQDWRSDAIFLATGKHDVRGQSRPRDDKDTALGLRLRLPANAQRTGLLENAIELHLFDGGYVGIVLQEGGSANICLAVRKSALASHGGSPETLFAELAELIPALAERLGDDWRDARTDTIGAVPYGWICRKTQPGLYRLGDQAAVIPSLAGEGISIAIASGVAATNAHAAEQGAEHYQQEFARRAARPVGLARMGWHLAETRLGARGALALARIAPGLIARFADWARIQAPPPLAR</sequence>
<dbReference type="InterPro" id="IPR050407">
    <property type="entry name" value="Geranylgeranyl_reductase"/>
</dbReference>
<name>A0ABS0N2V5_9SPHN</name>
<protein>
    <submittedName>
        <fullName evidence="2">NAD(P)-binding protein</fullName>
    </submittedName>
</protein>
<evidence type="ECO:0000259" key="1">
    <source>
        <dbReference type="Pfam" id="PF01494"/>
    </source>
</evidence>
<dbReference type="PANTHER" id="PTHR42685:SF22">
    <property type="entry name" value="CONDITIONED MEDIUM FACTOR RECEPTOR 1"/>
    <property type="match status" value="1"/>
</dbReference>
<dbReference type="SUPFAM" id="SSF51905">
    <property type="entry name" value="FAD/NAD(P)-binding domain"/>
    <property type="match status" value="1"/>
</dbReference>
<dbReference type="PANTHER" id="PTHR42685">
    <property type="entry name" value="GERANYLGERANYL DIPHOSPHATE REDUCTASE"/>
    <property type="match status" value="1"/>
</dbReference>
<organism evidence="2 3">
    <name type="scientific">Aurantiacibacter sediminis</name>
    <dbReference type="NCBI Taxonomy" id="2793064"/>
    <lineage>
        <taxon>Bacteria</taxon>
        <taxon>Pseudomonadati</taxon>
        <taxon>Pseudomonadota</taxon>
        <taxon>Alphaproteobacteria</taxon>
        <taxon>Sphingomonadales</taxon>
        <taxon>Erythrobacteraceae</taxon>
        <taxon>Aurantiacibacter</taxon>
    </lineage>
</organism>
<dbReference type="PRINTS" id="PR00368">
    <property type="entry name" value="FADPNR"/>
</dbReference>
<gene>
    <name evidence="2" type="ORF">I5L03_06805</name>
</gene>
<comment type="caution">
    <text evidence="2">The sequence shown here is derived from an EMBL/GenBank/DDBJ whole genome shotgun (WGS) entry which is preliminary data.</text>
</comment>